<feature type="compositionally biased region" description="Basic residues" evidence="1">
    <location>
        <begin position="41"/>
        <end position="52"/>
    </location>
</feature>
<feature type="compositionally biased region" description="Polar residues" evidence="1">
    <location>
        <begin position="97"/>
        <end position="108"/>
    </location>
</feature>
<evidence type="ECO:0000256" key="1">
    <source>
        <dbReference type="SAM" id="MobiDB-lite"/>
    </source>
</evidence>
<dbReference type="AlphaFoldDB" id="A0A5N6QZB0"/>
<accession>A0A5N6QZB0</accession>
<gene>
    <name evidence="2" type="ORF">FH972_008605</name>
</gene>
<name>A0A5N6QZB0_9ROSI</name>
<evidence type="ECO:0000313" key="2">
    <source>
        <dbReference type="EMBL" id="KAE8022836.1"/>
    </source>
</evidence>
<proteinExistence type="predicted"/>
<organism evidence="2 3">
    <name type="scientific">Carpinus fangiana</name>
    <dbReference type="NCBI Taxonomy" id="176857"/>
    <lineage>
        <taxon>Eukaryota</taxon>
        <taxon>Viridiplantae</taxon>
        <taxon>Streptophyta</taxon>
        <taxon>Embryophyta</taxon>
        <taxon>Tracheophyta</taxon>
        <taxon>Spermatophyta</taxon>
        <taxon>Magnoliopsida</taxon>
        <taxon>eudicotyledons</taxon>
        <taxon>Gunneridae</taxon>
        <taxon>Pentapetalae</taxon>
        <taxon>rosids</taxon>
        <taxon>fabids</taxon>
        <taxon>Fagales</taxon>
        <taxon>Betulaceae</taxon>
        <taxon>Carpinus</taxon>
    </lineage>
</organism>
<keyword evidence="3" id="KW-1185">Reference proteome</keyword>
<evidence type="ECO:0000313" key="3">
    <source>
        <dbReference type="Proteomes" id="UP000327013"/>
    </source>
</evidence>
<dbReference type="EMBL" id="CM017323">
    <property type="protein sequence ID" value="KAE8022836.1"/>
    <property type="molecule type" value="Genomic_DNA"/>
</dbReference>
<feature type="region of interest" description="Disordered" evidence="1">
    <location>
        <begin position="41"/>
        <end position="108"/>
    </location>
</feature>
<dbReference type="Proteomes" id="UP000327013">
    <property type="component" value="Chromosome 3"/>
</dbReference>
<protein>
    <submittedName>
        <fullName evidence="2">Uncharacterized protein</fullName>
    </submittedName>
</protein>
<dbReference type="OrthoDB" id="647720at2759"/>
<reference evidence="2 3" key="1">
    <citation type="submission" date="2019-06" db="EMBL/GenBank/DDBJ databases">
        <title>A chromosomal-level reference genome of Carpinus fangiana (Coryloideae, Betulaceae).</title>
        <authorList>
            <person name="Yang X."/>
            <person name="Wang Z."/>
            <person name="Zhang L."/>
            <person name="Hao G."/>
            <person name="Liu J."/>
            <person name="Yang Y."/>
        </authorList>
    </citation>
    <scope>NUCLEOTIDE SEQUENCE [LARGE SCALE GENOMIC DNA]</scope>
    <source>
        <strain evidence="2">Cfa_2016G</strain>
        <tissue evidence="2">Leaf</tissue>
    </source>
</reference>
<sequence>MDLGVSRRKMMIYLTAGALSGGRTDSIEARVVKPEIRRKIRKKLKMLRKKAGLSKPKNDNGMKTSSEQPSVKEKKLSSLPSPIPSPNSKELLLEATLSDSNDTPSYDP</sequence>